<sequence length="231" mass="27273">MMKQLIKNFINDVLKFDIKLLKKGCGYEFERFSYQFKHINFDIHQGEKVLDIGSGQDPFPLATHLADLYLGDTTHRFRPLKIDNRPFIVCNIGAMPFADKAFDFLYCSHVLEHTEDPARACDELMRIGKRGYIETPTKTSDILFNFIRLPFHHRWHIEVLGDTIIFLEWKNSELIGLGTNYFFEQFQSKWTNPIQETIHNNRSLFMNMMLWHTRFDYLVISKDGKILNSTL</sequence>
<feature type="domain" description="Methyltransferase type 11" evidence="1">
    <location>
        <begin position="52"/>
        <end position="131"/>
    </location>
</feature>
<evidence type="ECO:0000313" key="3">
    <source>
        <dbReference type="Proteomes" id="UP000034954"/>
    </source>
</evidence>
<dbReference type="GO" id="GO:0032259">
    <property type="term" value="P:methylation"/>
    <property type="evidence" value="ECO:0007669"/>
    <property type="project" value="UniProtKB-KW"/>
</dbReference>
<evidence type="ECO:0000313" key="2">
    <source>
        <dbReference type="EMBL" id="KKO18102.1"/>
    </source>
</evidence>
<name>A0A0M2UQF8_9BACT</name>
<dbReference type="Gene3D" id="3.40.50.150">
    <property type="entry name" value="Vaccinia Virus protein VP39"/>
    <property type="match status" value="1"/>
</dbReference>
<dbReference type="Pfam" id="PF08241">
    <property type="entry name" value="Methyltransf_11"/>
    <property type="match status" value="1"/>
</dbReference>
<dbReference type="EMBL" id="LAQJ01000293">
    <property type="protein sequence ID" value="KKO18102.1"/>
    <property type="molecule type" value="Genomic_DNA"/>
</dbReference>
<organism evidence="2 3">
    <name type="scientific">Candidatus Brocadia fulgida</name>
    <dbReference type="NCBI Taxonomy" id="380242"/>
    <lineage>
        <taxon>Bacteria</taxon>
        <taxon>Pseudomonadati</taxon>
        <taxon>Planctomycetota</taxon>
        <taxon>Candidatus Brocadiia</taxon>
        <taxon>Candidatus Brocadiales</taxon>
        <taxon>Candidatus Brocadiaceae</taxon>
        <taxon>Candidatus Brocadia</taxon>
    </lineage>
</organism>
<dbReference type="AlphaFoldDB" id="A0A0M2UQF8"/>
<keyword evidence="2" id="KW-0808">Transferase</keyword>
<dbReference type="InterPro" id="IPR013216">
    <property type="entry name" value="Methyltransf_11"/>
</dbReference>
<proteinExistence type="predicted"/>
<comment type="caution">
    <text evidence="2">The sequence shown here is derived from an EMBL/GenBank/DDBJ whole genome shotgun (WGS) entry which is preliminary data.</text>
</comment>
<dbReference type="Proteomes" id="UP000034954">
    <property type="component" value="Unassembled WGS sequence"/>
</dbReference>
<dbReference type="GO" id="GO:0008757">
    <property type="term" value="F:S-adenosylmethionine-dependent methyltransferase activity"/>
    <property type="evidence" value="ECO:0007669"/>
    <property type="project" value="InterPro"/>
</dbReference>
<keyword evidence="2" id="KW-0489">Methyltransferase</keyword>
<reference evidence="2 3" key="1">
    <citation type="journal article" date="2013" name="BMC Microbiol.">
        <title>Identification of the type II cytochrome c maturation pathway in anammox bacteria by comparative genomics.</title>
        <authorList>
            <person name="Ferousi C."/>
            <person name="Speth D.R."/>
            <person name="Reimann J."/>
            <person name="Op den Camp H.J."/>
            <person name="Allen J.W."/>
            <person name="Keltjens J.T."/>
            <person name="Jetten M.S."/>
        </authorList>
    </citation>
    <scope>NUCLEOTIDE SEQUENCE [LARGE SCALE GENOMIC DNA]</scope>
    <source>
        <strain evidence="2">RU1</strain>
    </source>
</reference>
<accession>A0A0M2UQF8</accession>
<protein>
    <submittedName>
        <fullName evidence="2">Methyltransferase</fullName>
    </submittedName>
</protein>
<gene>
    <name evidence="2" type="ORF">BROFUL_03204</name>
</gene>
<dbReference type="SUPFAM" id="SSF53335">
    <property type="entry name" value="S-adenosyl-L-methionine-dependent methyltransferases"/>
    <property type="match status" value="1"/>
</dbReference>
<evidence type="ECO:0000259" key="1">
    <source>
        <dbReference type="Pfam" id="PF08241"/>
    </source>
</evidence>
<keyword evidence="3" id="KW-1185">Reference proteome</keyword>
<dbReference type="InterPro" id="IPR029063">
    <property type="entry name" value="SAM-dependent_MTases_sf"/>
</dbReference>